<evidence type="ECO:0000256" key="7">
    <source>
        <dbReference type="ARBA" id="ARBA00023136"/>
    </source>
</evidence>
<protein>
    <submittedName>
        <fullName evidence="10">Exosortase A</fullName>
        <ecNumber evidence="10">3.4.22.-</ecNumber>
    </submittedName>
</protein>
<dbReference type="RefSeq" id="WP_229431561.1">
    <property type="nucleotide sequence ID" value="NZ_JAJHPV010000010.1"/>
</dbReference>
<evidence type="ECO:0000256" key="1">
    <source>
        <dbReference type="ARBA" id="ARBA00004651"/>
    </source>
</evidence>
<evidence type="ECO:0000256" key="4">
    <source>
        <dbReference type="ARBA" id="ARBA00022692"/>
    </source>
</evidence>
<evidence type="ECO:0000256" key="8">
    <source>
        <dbReference type="SAM" id="Phobius"/>
    </source>
</evidence>
<dbReference type="Pfam" id="PF09721">
    <property type="entry name" value="Exosortase_EpsH"/>
    <property type="match status" value="1"/>
</dbReference>
<gene>
    <name evidence="10" type="primary">xrtA</name>
    <name evidence="10" type="ORF">LMJ30_06660</name>
</gene>
<dbReference type="NCBIfam" id="TIGR02602">
    <property type="entry name" value="8TM_EpsH"/>
    <property type="match status" value="1"/>
</dbReference>
<keyword evidence="7 8" id="KW-0472">Membrane</keyword>
<evidence type="ECO:0000313" key="10">
    <source>
        <dbReference type="EMBL" id="MCC6070634.1"/>
    </source>
</evidence>
<evidence type="ECO:0000259" key="9">
    <source>
        <dbReference type="Pfam" id="PF11984"/>
    </source>
</evidence>
<keyword evidence="3" id="KW-0645">Protease</keyword>
<feature type="transmembrane region" description="Helical" evidence="8">
    <location>
        <begin position="220"/>
        <end position="240"/>
    </location>
</feature>
<evidence type="ECO:0000256" key="2">
    <source>
        <dbReference type="ARBA" id="ARBA00022475"/>
    </source>
</evidence>
<evidence type="ECO:0000256" key="3">
    <source>
        <dbReference type="ARBA" id="ARBA00022670"/>
    </source>
</evidence>
<dbReference type="Pfam" id="PF11984">
    <property type="entry name" value="DUF3485"/>
    <property type="match status" value="1"/>
</dbReference>
<dbReference type="NCBIfam" id="TIGR04178">
    <property type="entry name" value="exo_archaeo"/>
    <property type="match status" value="1"/>
</dbReference>
<evidence type="ECO:0000256" key="6">
    <source>
        <dbReference type="ARBA" id="ARBA00022989"/>
    </source>
</evidence>
<dbReference type="EC" id="3.4.22.-" evidence="10"/>
<feature type="transmembrane region" description="Helical" evidence="8">
    <location>
        <begin position="194"/>
        <end position="213"/>
    </location>
</feature>
<feature type="transmembrane region" description="Helical" evidence="8">
    <location>
        <begin position="80"/>
        <end position="99"/>
    </location>
</feature>
<evidence type="ECO:0000256" key="5">
    <source>
        <dbReference type="ARBA" id="ARBA00022801"/>
    </source>
</evidence>
<comment type="subcellular location">
    <subcellularLocation>
        <location evidence="1">Cell membrane</location>
        <topology evidence="1">Multi-pass membrane protein</topology>
    </subcellularLocation>
</comment>
<dbReference type="InterPro" id="IPR014263">
    <property type="entry name" value="Methanolan_biosynth_EpsI"/>
</dbReference>
<feature type="domain" description="Methanolan biosynthesis EpsI" evidence="9">
    <location>
        <begin position="310"/>
        <end position="503"/>
    </location>
</feature>
<dbReference type="InterPro" id="IPR026392">
    <property type="entry name" value="Exo/Archaeosortase_dom"/>
</dbReference>
<dbReference type="GO" id="GO:0016787">
    <property type="term" value="F:hydrolase activity"/>
    <property type="evidence" value="ECO:0007669"/>
    <property type="project" value="UniProtKB-KW"/>
</dbReference>
<sequence>MYLNPSSTVMNAPRSRLDGAAWLLIALAFLSPFVLFFDTARSVVSIWNTSETFAHGYVILPIALWLAWRRRAVFDALPPQPYWPALVLLLAAGAGWMLAGMGEVRVVQQFALASMIPLVALCVFGPRLAKEFTFPLLFVLFAVPFGEVFIPPLIEFTADFTIWAVQLTGIPVLRNGTRFDLPTGSWSVVEACSGVRYLISSFTLGCLYAYLTYRSTRRRLIFIGFSILVPIIANGLRAYMIVMIGHTSGMTMAVGVDHLIYGWAFFGIVMFALFWAGSFWRQDHLPEPVPAAPAAGARGPVPLAPIVAAVFAAMAIWPALLTYLDRAAFNPDPVVLEAPAVSWAPAQDFSSWRANFMQPDASFNGVFRAPSDGTPVALDVLYYRNQTRDKALISSVNRMTATKDAFHEVGSSVRTEKVGERSIAVREARMRGPRGTFLVWHWMWIDGRATTSAYAGKMWQAGAKLMMRGDDGAAVMLSAPYADSPDEARAALRSFLGENFGAVEASLAKARGAQ</sequence>
<keyword evidence="5 10" id="KW-0378">Hydrolase</keyword>
<evidence type="ECO:0000313" key="11">
    <source>
        <dbReference type="Proteomes" id="UP001198701"/>
    </source>
</evidence>
<feature type="transmembrane region" description="Helical" evidence="8">
    <location>
        <begin position="260"/>
        <end position="280"/>
    </location>
</feature>
<dbReference type="NCBIfam" id="TIGR02914">
    <property type="entry name" value="EpsI_fam"/>
    <property type="match status" value="1"/>
</dbReference>
<dbReference type="Proteomes" id="UP001198701">
    <property type="component" value="Unassembled WGS sequence"/>
</dbReference>
<proteinExistence type="predicted"/>
<name>A0ABS8IPV5_9BURK</name>
<feature type="transmembrane region" description="Helical" evidence="8">
    <location>
        <begin position="20"/>
        <end position="40"/>
    </location>
</feature>
<comment type="caution">
    <text evidence="10">The sequence shown here is derived from an EMBL/GenBank/DDBJ whole genome shotgun (WGS) entry which is preliminary data.</text>
</comment>
<dbReference type="InterPro" id="IPR017540">
    <property type="entry name" value="Exosortase-1"/>
</dbReference>
<feature type="transmembrane region" description="Helical" evidence="8">
    <location>
        <begin position="132"/>
        <end position="150"/>
    </location>
</feature>
<accession>A0ABS8IPV5</accession>
<keyword evidence="11" id="KW-1185">Reference proteome</keyword>
<feature type="transmembrane region" description="Helical" evidence="8">
    <location>
        <begin position="301"/>
        <end position="324"/>
    </location>
</feature>
<keyword evidence="2" id="KW-1003">Cell membrane</keyword>
<dbReference type="EMBL" id="JAJHPV010000010">
    <property type="protein sequence ID" value="MCC6070634.1"/>
    <property type="molecule type" value="Genomic_DNA"/>
</dbReference>
<keyword evidence="4 8" id="KW-0812">Transmembrane</keyword>
<keyword evidence="6 8" id="KW-1133">Transmembrane helix</keyword>
<organism evidence="10 11">
    <name type="scientific">Massilia agrisoli</name>
    <dbReference type="NCBI Taxonomy" id="2892444"/>
    <lineage>
        <taxon>Bacteria</taxon>
        <taxon>Pseudomonadati</taxon>
        <taxon>Pseudomonadota</taxon>
        <taxon>Betaproteobacteria</taxon>
        <taxon>Burkholderiales</taxon>
        <taxon>Oxalobacteraceae</taxon>
        <taxon>Telluria group</taxon>
        <taxon>Massilia</taxon>
    </lineage>
</organism>
<reference evidence="10 11" key="1">
    <citation type="submission" date="2021-11" db="EMBL/GenBank/DDBJ databases">
        <authorList>
            <person name="Huq M.A."/>
        </authorList>
    </citation>
    <scope>NUCLEOTIDE SEQUENCE [LARGE SCALE GENOMIC DNA]</scope>
    <source>
        <strain evidence="10 11">MAHUQ-52</strain>
    </source>
</reference>
<feature type="transmembrane region" description="Helical" evidence="8">
    <location>
        <begin position="52"/>
        <end position="68"/>
    </location>
</feature>
<dbReference type="InterPro" id="IPR019127">
    <property type="entry name" value="Exosortase"/>
</dbReference>
<dbReference type="InterPro" id="IPR013426">
    <property type="entry name" value="EpsH-like"/>
</dbReference>
<dbReference type="NCBIfam" id="TIGR03109">
    <property type="entry name" value="exosort_XrtA"/>
    <property type="match status" value="1"/>
</dbReference>
<feature type="transmembrane region" description="Helical" evidence="8">
    <location>
        <begin position="106"/>
        <end position="126"/>
    </location>
</feature>